<dbReference type="AlphaFoldDB" id="A0A1F5KT18"/>
<dbReference type="InterPro" id="IPR014031">
    <property type="entry name" value="Ketoacyl_synth_C"/>
</dbReference>
<proteinExistence type="inferred from homology"/>
<dbReference type="Pfam" id="PF00109">
    <property type="entry name" value="ketoacyl-synt"/>
    <property type="match status" value="1"/>
</dbReference>
<dbReference type="EMBL" id="MFDM01000009">
    <property type="protein sequence ID" value="OGE44063.1"/>
    <property type="molecule type" value="Genomic_DNA"/>
</dbReference>
<dbReference type="CDD" id="cd00834">
    <property type="entry name" value="KAS_I_II"/>
    <property type="match status" value="1"/>
</dbReference>
<dbReference type="Gene3D" id="3.40.47.10">
    <property type="match status" value="1"/>
</dbReference>
<comment type="caution">
    <text evidence="5">The sequence shown here is derived from an EMBL/GenBank/DDBJ whole genome shotgun (WGS) entry which is preliminary data.</text>
</comment>
<dbReference type="InterPro" id="IPR014030">
    <property type="entry name" value="Ketoacyl_synth_N"/>
</dbReference>
<dbReference type="InterPro" id="IPR020841">
    <property type="entry name" value="PKS_Beta-ketoAc_synthase_dom"/>
</dbReference>
<evidence type="ECO:0000259" key="4">
    <source>
        <dbReference type="PROSITE" id="PS52004"/>
    </source>
</evidence>
<dbReference type="PANTHER" id="PTHR11712:SF336">
    <property type="entry name" value="3-OXOACYL-[ACYL-CARRIER-PROTEIN] SYNTHASE, MITOCHONDRIAL"/>
    <property type="match status" value="1"/>
</dbReference>
<dbReference type="STRING" id="1797785.A3B45_05215"/>
<protein>
    <recommendedName>
        <fullName evidence="4">Ketosynthase family 3 (KS3) domain-containing protein</fullName>
    </recommendedName>
</protein>
<dbReference type="Pfam" id="PF02801">
    <property type="entry name" value="Ketoacyl-synt_C"/>
    <property type="match status" value="1"/>
</dbReference>
<gene>
    <name evidence="5" type="ORF">A3B45_05215</name>
</gene>
<organism evidence="5 6">
    <name type="scientific">Candidatus Daviesbacteria bacterium RIFCSPLOWO2_01_FULL_39_12</name>
    <dbReference type="NCBI Taxonomy" id="1797785"/>
    <lineage>
        <taxon>Bacteria</taxon>
        <taxon>Candidatus Daviesiibacteriota</taxon>
    </lineage>
</organism>
<dbReference type="GO" id="GO:0005829">
    <property type="term" value="C:cytosol"/>
    <property type="evidence" value="ECO:0007669"/>
    <property type="project" value="TreeGrafter"/>
</dbReference>
<reference evidence="5 6" key="1">
    <citation type="journal article" date="2016" name="Nat. Commun.">
        <title>Thousands of microbial genomes shed light on interconnected biogeochemical processes in an aquifer system.</title>
        <authorList>
            <person name="Anantharaman K."/>
            <person name="Brown C.T."/>
            <person name="Hug L.A."/>
            <person name="Sharon I."/>
            <person name="Castelle C.J."/>
            <person name="Probst A.J."/>
            <person name="Thomas B.C."/>
            <person name="Singh A."/>
            <person name="Wilkins M.J."/>
            <person name="Karaoz U."/>
            <person name="Brodie E.L."/>
            <person name="Williams K.H."/>
            <person name="Hubbard S.S."/>
            <person name="Banfield J.F."/>
        </authorList>
    </citation>
    <scope>NUCLEOTIDE SEQUENCE [LARGE SCALE GENOMIC DNA]</scope>
</reference>
<keyword evidence="2 3" id="KW-0808">Transferase</keyword>
<sequence length="446" mass="47349">MVEGIETRINGLHRVVVTGLGAVSPLGNNVQDTWQSLIEGKSGIRRISLETGRDWDGPVNSTVDIAGLVQGLEPGKYISAKQLRRIHMSVVYSTVGMIEAFADAGLLDVENKPDGLNYRLKNVNPERVGARIGTGIGGGSVIAEIEDVIRDKGDRRISPVAILQLLSERVVTVPSMILGYQGGVAAIVAACASANIAQGGAFDRLKLGREDVISTGGVEEAIHRIAIGGFNAMRALSMDNDNPVSASRPFNKDANGFVMGEGSGILIFETLEHALGRGAGGHILAEVVGYGETSDAFHDTEPSGEGARRAMRLALEEARIQPWEVDYINAHGTSTPTGDPVELDALMEVFGEPLKGIAISSTKSMSGHLLGGSGGLEAVVCIRSIMDGIIHPTINLHDPIKEGLNLVPNVAQRREIKIAMSNSFGFGGINSVLIFRRFQGSYERVA</sequence>
<evidence type="ECO:0000256" key="2">
    <source>
        <dbReference type="ARBA" id="ARBA00022679"/>
    </source>
</evidence>
<accession>A0A1F5KT18</accession>
<evidence type="ECO:0000256" key="1">
    <source>
        <dbReference type="ARBA" id="ARBA00008467"/>
    </source>
</evidence>
<name>A0A1F5KT18_9BACT</name>
<evidence type="ECO:0000313" key="5">
    <source>
        <dbReference type="EMBL" id="OGE44063.1"/>
    </source>
</evidence>
<dbReference type="Proteomes" id="UP000178565">
    <property type="component" value="Unassembled WGS sequence"/>
</dbReference>
<evidence type="ECO:0000313" key="6">
    <source>
        <dbReference type="Proteomes" id="UP000178565"/>
    </source>
</evidence>
<dbReference type="InterPro" id="IPR016039">
    <property type="entry name" value="Thiolase-like"/>
</dbReference>
<dbReference type="InterPro" id="IPR000794">
    <property type="entry name" value="Beta-ketoacyl_synthase"/>
</dbReference>
<dbReference type="PROSITE" id="PS52004">
    <property type="entry name" value="KS3_2"/>
    <property type="match status" value="1"/>
</dbReference>
<dbReference type="NCBIfam" id="NF005589">
    <property type="entry name" value="PRK07314.1"/>
    <property type="match status" value="1"/>
</dbReference>
<evidence type="ECO:0000256" key="3">
    <source>
        <dbReference type="RuleBase" id="RU003694"/>
    </source>
</evidence>
<feature type="domain" description="Ketosynthase family 3 (KS3)" evidence="4">
    <location>
        <begin position="12"/>
        <end position="437"/>
    </location>
</feature>
<dbReference type="SMART" id="SM00825">
    <property type="entry name" value="PKS_KS"/>
    <property type="match status" value="1"/>
</dbReference>
<dbReference type="PANTHER" id="PTHR11712">
    <property type="entry name" value="POLYKETIDE SYNTHASE-RELATED"/>
    <property type="match status" value="1"/>
</dbReference>
<comment type="similarity">
    <text evidence="1 3">Belongs to the thiolase-like superfamily. Beta-ketoacyl-ACP synthases family.</text>
</comment>
<dbReference type="SUPFAM" id="SSF53901">
    <property type="entry name" value="Thiolase-like"/>
    <property type="match status" value="2"/>
</dbReference>
<dbReference type="GO" id="GO:0006633">
    <property type="term" value="P:fatty acid biosynthetic process"/>
    <property type="evidence" value="ECO:0007669"/>
    <property type="project" value="TreeGrafter"/>
</dbReference>
<dbReference type="GO" id="GO:0004315">
    <property type="term" value="F:3-oxoacyl-[acyl-carrier-protein] synthase activity"/>
    <property type="evidence" value="ECO:0007669"/>
    <property type="project" value="TreeGrafter"/>
</dbReference>